<dbReference type="InterPro" id="IPR000477">
    <property type="entry name" value="RT_dom"/>
</dbReference>
<keyword evidence="3" id="KW-0808">Transferase</keyword>
<dbReference type="AlphaFoldDB" id="V9GZS0"/>
<dbReference type="PROSITE" id="PS50878">
    <property type="entry name" value="RT_POL"/>
    <property type="match status" value="1"/>
</dbReference>
<gene>
    <name evidence="4" type="primary">ORF2</name>
</gene>
<protein>
    <submittedName>
        <fullName evidence="3">Reverse transcriptase</fullName>
    </submittedName>
</protein>
<proteinExistence type="predicted"/>
<keyword evidence="3" id="KW-0695">RNA-directed DNA polymerase</keyword>
<feature type="region of interest" description="Disordered" evidence="1">
    <location>
        <begin position="391"/>
        <end position="414"/>
    </location>
</feature>
<accession>V9GZS0</accession>
<evidence type="ECO:0000313" key="3">
    <source>
        <dbReference type="EMBL" id="AAA91000.1"/>
    </source>
</evidence>
<reference evidence="3" key="2">
    <citation type="submission" date="1995-03" db="EMBL/GenBank/DDBJ databases">
        <authorList>
            <person name="Lathe W.C."/>
        </authorList>
    </citation>
    <scope>NUCLEOTIDE SEQUENCE</scope>
</reference>
<name>V9GZS0_9MUSC</name>
<sequence>GSISGPFIWNLMMDVLLQRLETHCVFSAYADDLLLLVVGSSRLELETKGAQLMSIVGAWGAEAGVAVSTSKTAVMLLKGILSRNRRPMVRFAGANLPYVDNYRYLGITVSERLNYQRHIASLRERLTGVVGALGRVLRVDWGVSPRDKRTIYAGLMMPCALFGASVWYRTTDRGVTAKKRLIRCQRLILLGCLPVCRTVSTVALQVLAGAPPFDLAAKKLAIKYKLKRDYPLEEGDWLYGQDLADLTSEQKMARLDECMLSEWQLRWDGDVHGRVTYAFFPDVSFVYLRRDFRFTLRAGFFLTGHGSLNEFLHGRALSETPTCTCGAVSEDSLHVLCECPLYADLRDLDGLGVRNLHGVWDVSGVKETRERMQLLDAFADAVFTRRRNAQHVQDGQDGLDGPDGQVRRGLPVPS</sequence>
<dbReference type="EMBL" id="U23191">
    <property type="protein sequence ID" value="AAA91000.1"/>
    <property type="molecule type" value="Genomic_DNA"/>
</dbReference>
<dbReference type="FlyBase" id="FBgn0044161">
    <property type="gene designation" value="Dtes\R1-element\ORF2"/>
</dbReference>
<organism evidence="3">
    <name type="scientific">Drosophila testacea</name>
    <dbReference type="NCBI Taxonomy" id="38838"/>
    <lineage>
        <taxon>Eukaryota</taxon>
        <taxon>Metazoa</taxon>
        <taxon>Ecdysozoa</taxon>
        <taxon>Arthropoda</taxon>
        <taxon>Hexapoda</taxon>
        <taxon>Insecta</taxon>
        <taxon>Pterygota</taxon>
        <taxon>Neoptera</taxon>
        <taxon>Endopterygota</taxon>
        <taxon>Diptera</taxon>
        <taxon>Brachycera</taxon>
        <taxon>Muscomorpha</taxon>
        <taxon>Ephydroidea</taxon>
        <taxon>Drosophilidae</taxon>
        <taxon>Drosophila</taxon>
    </lineage>
</organism>
<keyword evidence="3" id="KW-0548">Nucleotidyltransferase</keyword>
<dbReference type="Pfam" id="PF00078">
    <property type="entry name" value="RVT_1"/>
    <property type="match status" value="1"/>
</dbReference>
<feature type="domain" description="Reverse transcriptase" evidence="2">
    <location>
        <begin position="1"/>
        <end position="96"/>
    </location>
</feature>
<reference evidence="3" key="1">
    <citation type="journal article" date="1995" name="Mol. Biol. Evol.">
        <title>Evolutionary stability of the R1 retrotransposable element in the genus Drosophila.</title>
        <authorList>
            <person name="Lathe W.C.III."/>
            <person name="Burke W.D."/>
            <person name="Eickbush D.G."/>
            <person name="Eickbush T.H."/>
        </authorList>
    </citation>
    <scope>NUCLEOTIDE SEQUENCE</scope>
</reference>
<evidence type="ECO:0000256" key="1">
    <source>
        <dbReference type="SAM" id="MobiDB-lite"/>
    </source>
</evidence>
<feature type="non-terminal residue" evidence="3">
    <location>
        <position position="1"/>
    </location>
</feature>
<evidence type="ECO:0000259" key="2">
    <source>
        <dbReference type="PROSITE" id="PS50878"/>
    </source>
</evidence>
<dbReference type="GO" id="GO:0003964">
    <property type="term" value="F:RNA-directed DNA polymerase activity"/>
    <property type="evidence" value="ECO:0007669"/>
    <property type="project" value="UniProtKB-KW"/>
</dbReference>
<evidence type="ECO:0000313" key="4">
    <source>
        <dbReference type="FlyBase" id="FBgn0044161"/>
    </source>
</evidence>